<accession>A0A423X5B3</accession>
<name>A0A423X5B3_9PEZI</name>
<dbReference type="Pfam" id="PF14441">
    <property type="entry name" value="OTT_1508_deam"/>
    <property type="match status" value="1"/>
</dbReference>
<protein>
    <submittedName>
        <fullName evidence="2">Uncharacterized protein</fullName>
    </submittedName>
</protein>
<organism evidence="2 3">
    <name type="scientific">Cytospora schulzeri</name>
    <dbReference type="NCBI Taxonomy" id="448051"/>
    <lineage>
        <taxon>Eukaryota</taxon>
        <taxon>Fungi</taxon>
        <taxon>Dikarya</taxon>
        <taxon>Ascomycota</taxon>
        <taxon>Pezizomycotina</taxon>
        <taxon>Sordariomycetes</taxon>
        <taxon>Sordariomycetidae</taxon>
        <taxon>Diaporthales</taxon>
        <taxon>Cytosporaceae</taxon>
        <taxon>Cytospora</taxon>
    </lineage>
</organism>
<feature type="compositionally biased region" description="Acidic residues" evidence="1">
    <location>
        <begin position="368"/>
        <end position="381"/>
    </location>
</feature>
<evidence type="ECO:0000313" key="3">
    <source>
        <dbReference type="Proteomes" id="UP000283895"/>
    </source>
</evidence>
<proteinExistence type="predicted"/>
<gene>
    <name evidence="2" type="ORF">VMCG_00896</name>
</gene>
<dbReference type="EMBL" id="LKEA01000002">
    <property type="protein sequence ID" value="ROW11013.1"/>
    <property type="molecule type" value="Genomic_DNA"/>
</dbReference>
<dbReference type="AlphaFoldDB" id="A0A423X5B3"/>
<keyword evidence="3" id="KW-1185">Reference proteome</keyword>
<sequence length="500" mass="55299">MAHLKKYRCKLEDLLASLDDFEAADIVSYEDLSRLVGHIALVTKTVPIERLLEGLTNQDMSPTSRDRLLDCLSKITRYRECARFLCVKAEKLPMLRNVIVQQVQHAAQAGGIFIPSLTTVGLEQSLRRFQYGGNPVQISTLPGWLAEAVMSFPQSFSKDVNKILREAKVHAEVQLLAHYDKVSHGVVPPRILASSKDACYLCHSLIKLHGKYAVPKSHGRLYKGWCLPAAYQEGPLQRSLNSFLERQILATLQNLMVLNRRPLKMFSNESTIFPISLSESAWAGPPSSLISSASRREVVALAQSSEADATRRMAGQETTGLTPERIRHPHVREMGFYSVDNDVSTPRVIPVDASDDESGGESNHDVGDDGVDQASDNDAESDGTHHTMDGSLASDVVETMLEPGQTITYEPAPGSRFWFRTNRMDVFIDDSSARFSLTWLSEHKAEAVLRTDTDAVLDAESVSAVVDVTLTKDAEGHRYFATGGEVVMIRALDRVEDLSS</sequence>
<dbReference type="Proteomes" id="UP000283895">
    <property type="component" value="Unassembled WGS sequence"/>
</dbReference>
<comment type="caution">
    <text evidence="2">The sequence shown here is derived from an EMBL/GenBank/DDBJ whole genome shotgun (WGS) entry which is preliminary data.</text>
</comment>
<evidence type="ECO:0000313" key="2">
    <source>
        <dbReference type="EMBL" id="ROW11013.1"/>
    </source>
</evidence>
<feature type="region of interest" description="Disordered" evidence="1">
    <location>
        <begin position="303"/>
        <end position="323"/>
    </location>
</feature>
<dbReference type="OrthoDB" id="4851849at2759"/>
<feature type="region of interest" description="Disordered" evidence="1">
    <location>
        <begin position="346"/>
        <end position="390"/>
    </location>
</feature>
<reference evidence="2 3" key="1">
    <citation type="submission" date="2015-09" db="EMBL/GenBank/DDBJ databases">
        <title>Host preference determinants of Valsa canker pathogens revealed by comparative genomics.</title>
        <authorList>
            <person name="Yin Z."/>
            <person name="Huang L."/>
        </authorList>
    </citation>
    <scope>NUCLEOTIDE SEQUENCE [LARGE SCALE GENOMIC DNA]</scope>
    <source>
        <strain evidence="2 3">03-1</strain>
    </source>
</reference>
<dbReference type="InterPro" id="IPR027796">
    <property type="entry name" value="OTT_1508_deam-like"/>
</dbReference>
<evidence type="ECO:0000256" key="1">
    <source>
        <dbReference type="SAM" id="MobiDB-lite"/>
    </source>
</evidence>